<dbReference type="RefSeq" id="XP_025361031.1">
    <property type="nucleotide sequence ID" value="XM_025509543.1"/>
</dbReference>
<dbReference type="Proteomes" id="UP000245884">
    <property type="component" value="Unassembled WGS sequence"/>
</dbReference>
<evidence type="ECO:0000256" key="1">
    <source>
        <dbReference type="SAM" id="MobiDB-lite"/>
    </source>
</evidence>
<evidence type="ECO:0000256" key="2">
    <source>
        <dbReference type="SAM" id="SignalP"/>
    </source>
</evidence>
<dbReference type="GeneID" id="37031366"/>
<keyword evidence="4" id="KW-1185">Reference proteome</keyword>
<feature type="region of interest" description="Disordered" evidence="1">
    <location>
        <begin position="59"/>
        <end position="78"/>
    </location>
</feature>
<gene>
    <name evidence="3" type="ORF">BDZ90DRAFT_38545</name>
</gene>
<dbReference type="AlphaFoldDB" id="A0A316UMD9"/>
<sequence>MQFTLSTTLALLALASSSVATTSCLTHFGKHESSQSFTFEGSLSSKNCFGAVGKPWEHNSKPGWDCGKKPAGSVPKWDGGDSAWCSSAKHRKHDFCKKGNPCTELPKPVDPANWGKKGSHDWPKPKHPKHKKPEHGKPAPKHPDHPKHPEHPKHPASSKPAPSHPATTKSASKEHASSSSAPVSTTKNAHPHPHPHPHPTASHSTTAAPPAPTGPTCTSGYQLVGRNLTTVADSGVYFGQTVGVAIRDDPHYLTYGLADKHEDCLKACDQVAGCVFVNAYLDVQEDGTDDPVPEKHSGKYTCALFSACSDKSKADNFGGQNDPNYITDSNIYCKTGACKA</sequence>
<feature type="chain" id="PRO_5016288554" description="Apple domain-containing protein" evidence="2">
    <location>
        <begin position="21"/>
        <end position="340"/>
    </location>
</feature>
<protein>
    <recommendedName>
        <fullName evidence="5">Apple domain-containing protein</fullName>
    </recommendedName>
</protein>
<feature type="signal peptide" evidence="2">
    <location>
        <begin position="1"/>
        <end position="20"/>
    </location>
</feature>
<evidence type="ECO:0000313" key="3">
    <source>
        <dbReference type="EMBL" id="PWN26419.1"/>
    </source>
</evidence>
<organism evidence="3 4">
    <name type="scientific">Jaminaea rosea</name>
    <dbReference type="NCBI Taxonomy" id="1569628"/>
    <lineage>
        <taxon>Eukaryota</taxon>
        <taxon>Fungi</taxon>
        <taxon>Dikarya</taxon>
        <taxon>Basidiomycota</taxon>
        <taxon>Ustilaginomycotina</taxon>
        <taxon>Exobasidiomycetes</taxon>
        <taxon>Microstromatales</taxon>
        <taxon>Microstromatales incertae sedis</taxon>
        <taxon>Jaminaea</taxon>
    </lineage>
</organism>
<feature type="compositionally biased region" description="Basic residues" evidence="1">
    <location>
        <begin position="125"/>
        <end position="134"/>
    </location>
</feature>
<feature type="compositionally biased region" description="Basic and acidic residues" evidence="1">
    <location>
        <begin position="135"/>
        <end position="153"/>
    </location>
</feature>
<accession>A0A316UMD9</accession>
<dbReference type="EMBL" id="KZ819671">
    <property type="protein sequence ID" value="PWN26419.1"/>
    <property type="molecule type" value="Genomic_DNA"/>
</dbReference>
<evidence type="ECO:0008006" key="5">
    <source>
        <dbReference type="Google" id="ProtNLM"/>
    </source>
</evidence>
<reference evidence="3 4" key="1">
    <citation type="journal article" date="2018" name="Mol. Biol. Evol.">
        <title>Broad Genomic Sampling Reveals a Smut Pathogenic Ancestry of the Fungal Clade Ustilaginomycotina.</title>
        <authorList>
            <person name="Kijpornyongpan T."/>
            <person name="Mondo S.J."/>
            <person name="Barry K."/>
            <person name="Sandor L."/>
            <person name="Lee J."/>
            <person name="Lipzen A."/>
            <person name="Pangilinan J."/>
            <person name="LaButti K."/>
            <person name="Hainaut M."/>
            <person name="Henrissat B."/>
            <person name="Grigoriev I.V."/>
            <person name="Spatafora J.W."/>
            <person name="Aime M.C."/>
        </authorList>
    </citation>
    <scope>NUCLEOTIDE SEQUENCE [LARGE SCALE GENOMIC DNA]</scope>
    <source>
        <strain evidence="3 4">MCA 5214</strain>
    </source>
</reference>
<feature type="compositionally biased region" description="Low complexity" evidence="1">
    <location>
        <begin position="177"/>
        <end position="187"/>
    </location>
</feature>
<feature type="compositionally biased region" description="Low complexity" evidence="1">
    <location>
        <begin position="157"/>
        <end position="170"/>
    </location>
</feature>
<dbReference type="OrthoDB" id="271448at2759"/>
<proteinExistence type="predicted"/>
<name>A0A316UMD9_9BASI</name>
<feature type="region of interest" description="Disordered" evidence="1">
    <location>
        <begin position="96"/>
        <end position="218"/>
    </location>
</feature>
<feature type="compositionally biased region" description="Low complexity" evidence="1">
    <location>
        <begin position="199"/>
        <end position="208"/>
    </location>
</feature>
<evidence type="ECO:0000313" key="4">
    <source>
        <dbReference type="Proteomes" id="UP000245884"/>
    </source>
</evidence>
<keyword evidence="2" id="KW-0732">Signal</keyword>